<accession>A0AAV2QBC0</accession>
<dbReference type="CDD" id="cd15489">
    <property type="entry name" value="PHD_SF"/>
    <property type="match status" value="1"/>
</dbReference>
<evidence type="ECO:0008006" key="4">
    <source>
        <dbReference type="Google" id="ProtNLM"/>
    </source>
</evidence>
<evidence type="ECO:0000313" key="2">
    <source>
        <dbReference type="EMBL" id="CAL4076265.1"/>
    </source>
</evidence>
<proteinExistence type="predicted"/>
<feature type="region of interest" description="Disordered" evidence="1">
    <location>
        <begin position="167"/>
        <end position="207"/>
    </location>
</feature>
<reference evidence="2 3" key="1">
    <citation type="submission" date="2024-05" db="EMBL/GenBank/DDBJ databases">
        <authorList>
            <person name="Wallberg A."/>
        </authorList>
    </citation>
    <scope>NUCLEOTIDE SEQUENCE [LARGE SCALE GENOMIC DNA]</scope>
</reference>
<evidence type="ECO:0000256" key="1">
    <source>
        <dbReference type="SAM" id="MobiDB-lite"/>
    </source>
</evidence>
<feature type="compositionally biased region" description="Polar residues" evidence="1">
    <location>
        <begin position="167"/>
        <end position="177"/>
    </location>
</feature>
<organism evidence="2 3">
    <name type="scientific">Meganyctiphanes norvegica</name>
    <name type="common">Northern krill</name>
    <name type="synonym">Thysanopoda norvegica</name>
    <dbReference type="NCBI Taxonomy" id="48144"/>
    <lineage>
        <taxon>Eukaryota</taxon>
        <taxon>Metazoa</taxon>
        <taxon>Ecdysozoa</taxon>
        <taxon>Arthropoda</taxon>
        <taxon>Crustacea</taxon>
        <taxon>Multicrustacea</taxon>
        <taxon>Malacostraca</taxon>
        <taxon>Eumalacostraca</taxon>
        <taxon>Eucarida</taxon>
        <taxon>Euphausiacea</taxon>
        <taxon>Euphausiidae</taxon>
        <taxon>Meganyctiphanes</taxon>
    </lineage>
</organism>
<gene>
    <name evidence="2" type="ORF">MNOR_LOCUS10096</name>
</gene>
<evidence type="ECO:0000313" key="3">
    <source>
        <dbReference type="Proteomes" id="UP001497623"/>
    </source>
</evidence>
<sequence length="367" mass="41790">MLECVVCKERTWGIEALQCAICERWTHNDHSQSALHRFYTAKYGPSQIYNCRDCTSQLMSEMDSNESVATTHSSTVPSVININNTPFVISHTSRKNRAPDLSYQESSHDLSSKYLDSKEKSGVIDSNNTNLSKAVEIDNIKNVLSKNDKQVVYPNYLNQLSDGNYNSKSSRGILNTTHIRRKQRRSPPYLPSWSDIPKIVPKSESQKPSLNYDSIFDKAIKQTLNLPPVAIEYVHQEVDINQFQSISKLDNKINESYHCEIDQHIEKKFKESNTDLSFNFVEYHADTQNDLNKSEISEIDISNILGIPGPVYIKEYSAPCTKKNPQKIKKNESGVCEVDGLYQMMNSLGVEIDSAINYDKKSSHFQN</sequence>
<protein>
    <recommendedName>
        <fullName evidence="4">B box-type domain-containing protein</fullName>
    </recommendedName>
</protein>
<comment type="caution">
    <text evidence="2">The sequence shown here is derived from an EMBL/GenBank/DDBJ whole genome shotgun (WGS) entry which is preliminary data.</text>
</comment>
<dbReference type="Proteomes" id="UP001497623">
    <property type="component" value="Unassembled WGS sequence"/>
</dbReference>
<dbReference type="EMBL" id="CAXKWB010005014">
    <property type="protein sequence ID" value="CAL4076265.1"/>
    <property type="molecule type" value="Genomic_DNA"/>
</dbReference>
<keyword evidence="3" id="KW-1185">Reference proteome</keyword>
<dbReference type="AlphaFoldDB" id="A0AAV2QBC0"/>
<name>A0AAV2QBC0_MEGNR</name>
<feature type="non-terminal residue" evidence="2">
    <location>
        <position position="367"/>
    </location>
</feature>